<dbReference type="Proteomes" id="UP001467690">
    <property type="component" value="Unassembled WGS sequence"/>
</dbReference>
<feature type="signal peptide" evidence="3">
    <location>
        <begin position="1"/>
        <end position="25"/>
    </location>
</feature>
<dbReference type="InterPro" id="IPR011049">
    <property type="entry name" value="Serralysin-like_metalloprot_C"/>
</dbReference>
<protein>
    <recommendedName>
        <fullName evidence="6">Calx-beta domain-containing protein</fullName>
    </recommendedName>
</protein>
<keyword evidence="5" id="KW-1185">Reference proteome</keyword>
<evidence type="ECO:0000256" key="3">
    <source>
        <dbReference type="SAM" id="SignalP"/>
    </source>
</evidence>
<evidence type="ECO:0008006" key="6">
    <source>
        <dbReference type="Google" id="ProtNLM"/>
    </source>
</evidence>
<dbReference type="InterPro" id="IPR001343">
    <property type="entry name" value="Hemolysn_Ca-bd"/>
</dbReference>
<dbReference type="InterPro" id="IPR038081">
    <property type="entry name" value="CalX-like_sf"/>
</dbReference>
<dbReference type="PROSITE" id="PS00018">
    <property type="entry name" value="EF_HAND_1"/>
    <property type="match status" value="1"/>
</dbReference>
<dbReference type="SUPFAM" id="SSF51120">
    <property type="entry name" value="beta-Roll"/>
    <property type="match status" value="1"/>
</dbReference>
<sequence>MKTIISLQIKLLMIVLCSSLFSVRAEVPEPQITLYGQVFNRYHGIETRLNSGQLQWQIKALDGSAKVLTYSTSLNAIGDGQFDYRLDIPQRLLEQALTPSLITETVEQRAIAVGEESQNYSHNLIAIDNVRAYVVNANQNQLNLSQAKRSQHIQIDLYVSKPPVDTDGDGLPDSWELGYFGDTTSAIADNDEDEDGLTNLEEYQLSSDPRAETGDNRIPTLIRGQVTLSEQGFSLLQPQVLDSDTWDWNIDVTFNQIDENLQLSYLAGGSSDLSSGTVLAAGDVVKLSDLLYGHVVVKHLVTSIDAQDLSPDVYAIQILVDDKEHQAVVMDINVDIMRLTDNQATTLQMWLDASVDQTLFDSYDNPDAESTSDSAEEWFGRAGRGSEIDLLHHIDNTGWQWADVVTAQDGPNGEKSIKLDGNHYLESWAEEETDDAIPFHFNNELGYFAVFKTNSESTQILTHDTQAEIVLTAHDDPYYPNRLRFSREGYQSVYGTRTVSKDWNVAALFIDDQSTSLELNVKNSGVNHATQQQSADGDPSNINWGTSRTIGGKMIGSANDDNYQMQDPFTGSLGEVVMLNCGDCKSEKWRVYAYLYSKWFDRIVVDHSQTTYAVNARSAVANFIGAPSDADEEYESLDEAIYYLGDRLGTFVSDGIQNYQNQYGQDKSYIFIGGAAHNKFVGGSQDDILVAGRGSDWLTGLAGSDLFVVTNGTSVVDFDISEDVLDLTLLFDVVDPDIPLSKYIKLETDTFDTYISVDANGDGSGYHDANIVLSNISIRNNEINKLWARGVLQTGVVRPDIKLYFNPSAIGALEEKSNESIEFELTTNGVPMPTGMSVPISITGSAEFGADFLLEVAHYDPNNAVEKNQATSDYKWHPLTNNGIPLDVAENDTVVKLRITPKKDNISELPENLTIQLMPLDVYAIGEKDSISFSVSDGLPDVSITATNTSLIEGLNKASQVTLTRDGSLDVSLKVNLEIVGSAENGSDYGFISKEITFAKGQSQTSFEILPYADTLDESTEFVEIVVSVSDSYQIASSSSVKIGIFESDAIVDTDNDGMDDMWEIENGLNFNKDDQFADADGDGLINIKEYELALNPNSIDTDNDGIPDKQDRSPDDATDATKITSVGVQSVFAKAEKVITMPSDQFVLQLQTQASLDSGAVASGLDGIGVRIHFNSQIVKFNEFKQIYATDFVYQSATVIQDFSDYDNNPLTDSYIELRWSKTTADWQLPDNKLAAVSFTTLTSPTSSGVISFSASQLSVGYDFVTQPTILMASVQNRLDLNNDGQTSSDQDALAVVRYMSGLRGLKVNQDISETGFDTQLSEMMPYFDLDANGEINALTDGLLLSRCMAGYEGSALIDGIIDSESGRQLPDVILQYCRQFTE</sequence>
<organism evidence="4 5">
    <name type="scientific">Catenovulum sediminis</name>
    <dbReference type="NCBI Taxonomy" id="1740262"/>
    <lineage>
        <taxon>Bacteria</taxon>
        <taxon>Pseudomonadati</taxon>
        <taxon>Pseudomonadota</taxon>
        <taxon>Gammaproteobacteria</taxon>
        <taxon>Alteromonadales</taxon>
        <taxon>Alteromonadaceae</taxon>
        <taxon>Catenovulum</taxon>
    </lineage>
</organism>
<keyword evidence="1" id="KW-0106">Calcium</keyword>
<evidence type="ECO:0000256" key="1">
    <source>
        <dbReference type="ARBA" id="ARBA00022837"/>
    </source>
</evidence>
<evidence type="ECO:0000313" key="5">
    <source>
        <dbReference type="Proteomes" id="UP001467690"/>
    </source>
</evidence>
<name>A0ABV1RJD6_9ALTE</name>
<evidence type="ECO:0000256" key="2">
    <source>
        <dbReference type="SAM" id="MobiDB-lite"/>
    </source>
</evidence>
<dbReference type="SUPFAM" id="SSF141072">
    <property type="entry name" value="CalX-like"/>
    <property type="match status" value="1"/>
</dbReference>
<dbReference type="Gene3D" id="2.150.10.10">
    <property type="entry name" value="Serralysin-like metalloprotease, C-terminal"/>
    <property type="match status" value="1"/>
</dbReference>
<dbReference type="Pfam" id="PF00353">
    <property type="entry name" value="HemolysinCabind"/>
    <property type="match status" value="1"/>
</dbReference>
<dbReference type="EMBL" id="JBELOE010000239">
    <property type="protein sequence ID" value="MER2493058.1"/>
    <property type="molecule type" value="Genomic_DNA"/>
</dbReference>
<feature type="chain" id="PRO_5046907692" description="Calx-beta domain-containing protein" evidence="3">
    <location>
        <begin position="26"/>
        <end position="1384"/>
    </location>
</feature>
<dbReference type="Gene3D" id="2.60.40.2030">
    <property type="match status" value="1"/>
</dbReference>
<evidence type="ECO:0000313" key="4">
    <source>
        <dbReference type="EMBL" id="MER2493058.1"/>
    </source>
</evidence>
<reference evidence="4 5" key="1">
    <citation type="submission" date="2024-06" db="EMBL/GenBank/DDBJ databases">
        <authorList>
            <person name="Chen R.Y."/>
        </authorList>
    </citation>
    <scope>NUCLEOTIDE SEQUENCE [LARGE SCALE GENOMIC DNA]</scope>
    <source>
        <strain evidence="4 5">D2</strain>
    </source>
</reference>
<feature type="region of interest" description="Disordered" evidence="2">
    <location>
        <begin position="1097"/>
        <end position="1121"/>
    </location>
</feature>
<dbReference type="InterPro" id="IPR018247">
    <property type="entry name" value="EF_Hand_1_Ca_BS"/>
</dbReference>
<feature type="compositionally biased region" description="Basic and acidic residues" evidence="2">
    <location>
        <begin position="1107"/>
        <end position="1116"/>
    </location>
</feature>
<dbReference type="RefSeq" id="WP_143872220.1">
    <property type="nucleotide sequence ID" value="NZ_CP041660.1"/>
</dbReference>
<proteinExistence type="predicted"/>
<keyword evidence="3" id="KW-0732">Signal</keyword>
<accession>A0ABV1RJD6</accession>
<comment type="caution">
    <text evidence="4">The sequence shown here is derived from an EMBL/GenBank/DDBJ whole genome shotgun (WGS) entry which is preliminary data.</text>
</comment>
<gene>
    <name evidence="4" type="ORF">ABS311_14335</name>
</gene>